<evidence type="ECO:0000313" key="2">
    <source>
        <dbReference type="EMBL" id="GGF52093.1"/>
    </source>
</evidence>
<keyword evidence="1" id="KW-0472">Membrane</keyword>
<gene>
    <name evidence="2" type="ORF">GCM10011402_00010</name>
</gene>
<dbReference type="InterPro" id="IPR022472">
    <property type="entry name" value="VPLPA-CTERM"/>
</dbReference>
<name>A0ABQ1VC91_9RHOB</name>
<dbReference type="EMBL" id="BMIV01000001">
    <property type="protein sequence ID" value="GGF52093.1"/>
    <property type="molecule type" value="Genomic_DNA"/>
</dbReference>
<keyword evidence="1" id="KW-1133">Transmembrane helix</keyword>
<evidence type="ECO:0008006" key="4">
    <source>
        <dbReference type="Google" id="ProtNLM"/>
    </source>
</evidence>
<reference evidence="3" key="1">
    <citation type="journal article" date="2019" name="Int. J. Syst. Evol. Microbiol.">
        <title>The Global Catalogue of Microorganisms (GCM) 10K type strain sequencing project: providing services to taxonomists for standard genome sequencing and annotation.</title>
        <authorList>
            <consortium name="The Broad Institute Genomics Platform"/>
            <consortium name="The Broad Institute Genome Sequencing Center for Infectious Disease"/>
            <person name="Wu L."/>
            <person name="Ma J."/>
        </authorList>
    </citation>
    <scope>NUCLEOTIDE SEQUENCE [LARGE SCALE GENOMIC DNA]</scope>
    <source>
        <strain evidence="3">CGMCC 1.15419</strain>
    </source>
</reference>
<dbReference type="Proteomes" id="UP000640509">
    <property type="component" value="Unassembled WGS sequence"/>
</dbReference>
<sequence length="192" mass="19780">MIDFTAYPVGTSGTLTGSVGSIDWTLTSSRGEVRAPEACTSPVPELACVNDGLGISGSEIVGNPANYIQIVFSRSVALVATWFLDLFVAQDGSSAEIAYITAGTPGGVPDVTVVADKVYPGGNGYRKAEGFRLIGTTFSFFVDPTGNDNIGRPDAALAAVKIAPVPLPAAGMLMLGALGGLAVLNRRRQRTA</sequence>
<dbReference type="RefSeq" id="WP_229664966.1">
    <property type="nucleotide sequence ID" value="NZ_BMIV01000001.1"/>
</dbReference>
<proteinExistence type="predicted"/>
<feature type="transmembrane region" description="Helical" evidence="1">
    <location>
        <begin position="165"/>
        <end position="184"/>
    </location>
</feature>
<dbReference type="NCBIfam" id="TIGR03370">
    <property type="entry name" value="VPLPA-CTERM"/>
    <property type="match status" value="1"/>
</dbReference>
<evidence type="ECO:0000313" key="3">
    <source>
        <dbReference type="Proteomes" id="UP000640509"/>
    </source>
</evidence>
<protein>
    <recommendedName>
        <fullName evidence="4">VPLPA-CTERM sorting domain-containing protein</fullName>
    </recommendedName>
</protein>
<accession>A0ABQ1VC91</accession>
<evidence type="ECO:0000256" key="1">
    <source>
        <dbReference type="SAM" id="Phobius"/>
    </source>
</evidence>
<organism evidence="2 3">
    <name type="scientific">Paracoccus acridae</name>
    <dbReference type="NCBI Taxonomy" id="1795310"/>
    <lineage>
        <taxon>Bacteria</taxon>
        <taxon>Pseudomonadati</taxon>
        <taxon>Pseudomonadota</taxon>
        <taxon>Alphaproteobacteria</taxon>
        <taxon>Rhodobacterales</taxon>
        <taxon>Paracoccaceae</taxon>
        <taxon>Paracoccus</taxon>
    </lineage>
</organism>
<keyword evidence="3" id="KW-1185">Reference proteome</keyword>
<comment type="caution">
    <text evidence="2">The sequence shown here is derived from an EMBL/GenBank/DDBJ whole genome shotgun (WGS) entry which is preliminary data.</text>
</comment>
<keyword evidence="1" id="KW-0812">Transmembrane</keyword>